<feature type="domain" description="N-acetyltransferase" evidence="1">
    <location>
        <begin position="2"/>
        <end position="151"/>
    </location>
</feature>
<accession>A0A660SEE5</accession>
<sequence>MLSLKKVENKKDLNRFIKFPYQLYRSDPNWVPPLISDQREMLERRHPFWRHARAEFYLVERDGEVVGRIASIIDDNYISFHNEKTGYFGFYEAVDDDEVARILIEAAVGYLKKEGMVEMIGPMNPSTNEECGFLVEGYDSPPVIMMTYNPPYYHRQMERSGLEKASDLLAFLFRIEDAPVDRLRRFKERIVEKYPDLTVRPVDLKHLDRDVMKIKEVYNDAWQRNWGFVPMTELEFEHMKKKLKPLCVPELVPIIEIGGEPAAVALSLPDYNRVLKHLNGRLDLIGIIKFLWYRRKINFGRMLIMGVKHKYRRMGLEAILFYESIMAGKKLGYWGGELSWILEDNLVTKNTIEKVGGRVYKRYRIYRCKV</sequence>
<dbReference type="InterPro" id="IPR039968">
    <property type="entry name" value="BcerS-like"/>
</dbReference>
<comment type="caution">
    <text evidence="2">The sequence shown here is derived from an EMBL/GenBank/DDBJ whole genome shotgun (WGS) entry which is preliminary data.</text>
</comment>
<dbReference type="Gene3D" id="3.40.630.30">
    <property type="match status" value="1"/>
</dbReference>
<dbReference type="InterPro" id="IPR000182">
    <property type="entry name" value="GNAT_dom"/>
</dbReference>
<proteinExistence type="predicted"/>
<reference evidence="2 3" key="1">
    <citation type="submission" date="2018-06" db="EMBL/GenBank/DDBJ databases">
        <title>Extensive metabolic versatility and redundancy in microbially diverse, dynamic hydrothermal sediments.</title>
        <authorList>
            <person name="Dombrowski N."/>
            <person name="Teske A."/>
            <person name="Baker B.J."/>
        </authorList>
    </citation>
    <scope>NUCLEOTIDE SEQUENCE [LARGE SCALE GENOMIC DNA]</scope>
    <source>
        <strain evidence="2">B36_G15</strain>
    </source>
</reference>
<gene>
    <name evidence="2" type="ORF">DRP53_09030</name>
</gene>
<evidence type="ECO:0000313" key="3">
    <source>
        <dbReference type="Proteomes" id="UP000268469"/>
    </source>
</evidence>
<dbReference type="EMBL" id="QNBE01000102">
    <property type="protein sequence ID" value="RKX69164.1"/>
    <property type="molecule type" value="Genomic_DNA"/>
</dbReference>
<evidence type="ECO:0000313" key="2">
    <source>
        <dbReference type="EMBL" id="RKX69164.1"/>
    </source>
</evidence>
<evidence type="ECO:0000259" key="1">
    <source>
        <dbReference type="PROSITE" id="PS51186"/>
    </source>
</evidence>
<name>A0A660SEE5_UNCW3</name>
<dbReference type="PANTHER" id="PTHR41368">
    <property type="entry name" value="PROTEIN YGHO"/>
    <property type="match status" value="1"/>
</dbReference>
<protein>
    <recommendedName>
        <fullName evidence="1">N-acetyltransferase domain-containing protein</fullName>
    </recommendedName>
</protein>
<organism evidence="2 3">
    <name type="scientific">candidate division WOR-3 bacterium</name>
    <dbReference type="NCBI Taxonomy" id="2052148"/>
    <lineage>
        <taxon>Bacteria</taxon>
        <taxon>Bacteria division WOR-3</taxon>
    </lineage>
</organism>
<dbReference type="AlphaFoldDB" id="A0A660SEE5"/>
<dbReference type="SUPFAM" id="SSF55729">
    <property type="entry name" value="Acyl-CoA N-acyltransferases (Nat)"/>
    <property type="match status" value="1"/>
</dbReference>
<dbReference type="Proteomes" id="UP000268469">
    <property type="component" value="Unassembled WGS sequence"/>
</dbReference>
<dbReference type="PANTHER" id="PTHR41368:SF1">
    <property type="entry name" value="PROTEIN YGHO"/>
    <property type="match status" value="1"/>
</dbReference>
<dbReference type="InterPro" id="IPR016181">
    <property type="entry name" value="Acyl_CoA_acyltransferase"/>
</dbReference>
<dbReference type="GO" id="GO:0016747">
    <property type="term" value="F:acyltransferase activity, transferring groups other than amino-acyl groups"/>
    <property type="evidence" value="ECO:0007669"/>
    <property type="project" value="InterPro"/>
</dbReference>
<dbReference type="PROSITE" id="PS51186">
    <property type="entry name" value="GNAT"/>
    <property type="match status" value="1"/>
</dbReference>